<comment type="caution">
    <text evidence="1">The sequence shown here is derived from an EMBL/GenBank/DDBJ whole genome shotgun (WGS) entry which is preliminary data.</text>
</comment>
<name>A0A2M8TQ45_PREIN</name>
<sequence>MSSPSNSYTELTLFFERKEENKDVNIFCKHNYCVTICLSMLCKTYCFAIQKRLFCTVKA</sequence>
<evidence type="ECO:0000313" key="2">
    <source>
        <dbReference type="Proteomes" id="UP000229884"/>
    </source>
</evidence>
<dbReference type="EMBL" id="PENG01000003">
    <property type="protein sequence ID" value="PJI26048.1"/>
    <property type="molecule type" value="Genomic_DNA"/>
</dbReference>
<evidence type="ECO:0000313" key="1">
    <source>
        <dbReference type="EMBL" id="PJI26048.1"/>
    </source>
</evidence>
<gene>
    <name evidence="1" type="ORF">CTM58_13600</name>
</gene>
<dbReference type="AlphaFoldDB" id="A0A2M8TQ45"/>
<reference evidence="1 2" key="1">
    <citation type="submission" date="2017-11" db="EMBL/GenBank/DDBJ databases">
        <title>Genome sequencing of Prevotella intermedia KCOM 2832.</title>
        <authorList>
            <person name="Kook J.-K."/>
            <person name="Park S.-N."/>
            <person name="Lim Y.K."/>
        </authorList>
    </citation>
    <scope>NUCLEOTIDE SEQUENCE [LARGE SCALE GENOMIC DNA]</scope>
    <source>
        <strain evidence="1 2">KCOM 2832</strain>
    </source>
</reference>
<protein>
    <submittedName>
        <fullName evidence="1">Uncharacterized protein</fullName>
    </submittedName>
</protein>
<dbReference type="Proteomes" id="UP000229884">
    <property type="component" value="Unassembled WGS sequence"/>
</dbReference>
<proteinExistence type="predicted"/>
<organism evidence="1 2">
    <name type="scientific">Prevotella intermedia</name>
    <dbReference type="NCBI Taxonomy" id="28131"/>
    <lineage>
        <taxon>Bacteria</taxon>
        <taxon>Pseudomonadati</taxon>
        <taxon>Bacteroidota</taxon>
        <taxon>Bacteroidia</taxon>
        <taxon>Bacteroidales</taxon>
        <taxon>Prevotellaceae</taxon>
        <taxon>Prevotella</taxon>
    </lineage>
</organism>
<accession>A0A2M8TQ45</accession>